<keyword evidence="4" id="KW-1185">Reference proteome</keyword>
<accession>A0ABU9LQV2</accession>
<sequence>MEARPKIDVPPTPADKAAELLAWGALALLWGFTVWSFFHLPNTIPIHFDAAGVPDHYGKKDSILMLPLVATGLFAAMTAIVTAFSKFPHALNYPVTITPANALGQYRAAIRMARGLRIGMVLMFLLLVFQTAQTATGRADSLGAWTLPVTLGLLVGLPGLCYWITVASAHK</sequence>
<keyword evidence="1" id="KW-0472">Membrane</keyword>
<dbReference type="Proteomes" id="UP001479606">
    <property type="component" value="Unassembled WGS sequence"/>
</dbReference>
<dbReference type="RefSeq" id="WP_342295809.1">
    <property type="nucleotide sequence ID" value="NZ_JBCEVZ010000003.1"/>
</dbReference>
<dbReference type="InterPro" id="IPR012867">
    <property type="entry name" value="DUF1648"/>
</dbReference>
<protein>
    <submittedName>
        <fullName evidence="3">DUF1648 domain-containing protein</fullName>
    </submittedName>
</protein>
<evidence type="ECO:0000256" key="1">
    <source>
        <dbReference type="SAM" id="Phobius"/>
    </source>
</evidence>
<feature type="domain" description="DUF1648" evidence="2">
    <location>
        <begin position="26"/>
        <end position="70"/>
    </location>
</feature>
<comment type="caution">
    <text evidence="3">The sequence shown here is derived from an EMBL/GenBank/DDBJ whole genome shotgun (WGS) entry which is preliminary data.</text>
</comment>
<dbReference type="Pfam" id="PF07853">
    <property type="entry name" value="DUF1648"/>
    <property type="match status" value="1"/>
</dbReference>
<feature type="transmembrane region" description="Helical" evidence="1">
    <location>
        <begin position="20"/>
        <end position="38"/>
    </location>
</feature>
<proteinExistence type="predicted"/>
<reference evidence="3 4" key="1">
    <citation type="journal article" date="2018" name="Arch. Microbiol.">
        <title>Hymenobacter segetis sp. nov., isolated from soil.</title>
        <authorList>
            <person name="Ten L.N."/>
            <person name="Lim S.J."/>
            <person name="Kim B.O."/>
            <person name="Kang I.K."/>
            <person name="Jung H.Y."/>
        </authorList>
    </citation>
    <scope>NUCLEOTIDE SEQUENCE [LARGE SCALE GENOMIC DNA]</scope>
    <source>
        <strain evidence="3 4">S7-3-11</strain>
    </source>
</reference>
<dbReference type="EMBL" id="JBCEVZ010000003">
    <property type="protein sequence ID" value="MEL5993092.1"/>
    <property type="molecule type" value="Genomic_DNA"/>
</dbReference>
<feature type="transmembrane region" description="Helical" evidence="1">
    <location>
        <begin position="63"/>
        <end position="84"/>
    </location>
</feature>
<evidence type="ECO:0000313" key="3">
    <source>
        <dbReference type="EMBL" id="MEL5993092.1"/>
    </source>
</evidence>
<organism evidence="3 4">
    <name type="scientific">Hymenobacter segetis</name>
    <dbReference type="NCBI Taxonomy" id="2025509"/>
    <lineage>
        <taxon>Bacteria</taxon>
        <taxon>Pseudomonadati</taxon>
        <taxon>Bacteroidota</taxon>
        <taxon>Cytophagia</taxon>
        <taxon>Cytophagales</taxon>
        <taxon>Hymenobacteraceae</taxon>
        <taxon>Hymenobacter</taxon>
    </lineage>
</organism>
<feature type="transmembrane region" description="Helical" evidence="1">
    <location>
        <begin position="115"/>
        <end position="132"/>
    </location>
</feature>
<keyword evidence="1" id="KW-0812">Transmembrane</keyword>
<keyword evidence="1" id="KW-1133">Transmembrane helix</keyword>
<evidence type="ECO:0000313" key="4">
    <source>
        <dbReference type="Proteomes" id="UP001479606"/>
    </source>
</evidence>
<feature type="transmembrane region" description="Helical" evidence="1">
    <location>
        <begin position="144"/>
        <end position="165"/>
    </location>
</feature>
<gene>
    <name evidence="3" type="ORF">AAFH49_02670</name>
</gene>
<evidence type="ECO:0000259" key="2">
    <source>
        <dbReference type="Pfam" id="PF07853"/>
    </source>
</evidence>
<name>A0ABU9LQV2_9BACT</name>